<organism evidence="3 4">
    <name type="scientific">Armillaria ostoyae</name>
    <name type="common">Armillaria root rot fungus</name>
    <dbReference type="NCBI Taxonomy" id="47428"/>
    <lineage>
        <taxon>Eukaryota</taxon>
        <taxon>Fungi</taxon>
        <taxon>Dikarya</taxon>
        <taxon>Basidiomycota</taxon>
        <taxon>Agaricomycotina</taxon>
        <taxon>Agaricomycetes</taxon>
        <taxon>Agaricomycetidae</taxon>
        <taxon>Agaricales</taxon>
        <taxon>Marasmiineae</taxon>
        <taxon>Physalacriaceae</taxon>
        <taxon>Armillaria</taxon>
    </lineage>
</organism>
<keyword evidence="4" id="KW-1185">Reference proteome</keyword>
<feature type="compositionally biased region" description="Low complexity" evidence="1">
    <location>
        <begin position="137"/>
        <end position="147"/>
    </location>
</feature>
<dbReference type="Gene3D" id="3.40.50.150">
    <property type="entry name" value="Vaccinia Virus protein VP39"/>
    <property type="match status" value="1"/>
</dbReference>
<feature type="compositionally biased region" description="Basic residues" evidence="1">
    <location>
        <begin position="242"/>
        <end position="251"/>
    </location>
</feature>
<protein>
    <recommendedName>
        <fullName evidence="2">Methyltransferase domain-containing protein</fullName>
    </recommendedName>
</protein>
<feature type="domain" description="Methyltransferase" evidence="2">
    <location>
        <begin position="317"/>
        <end position="418"/>
    </location>
</feature>
<evidence type="ECO:0000313" key="3">
    <source>
        <dbReference type="EMBL" id="SJL17792.1"/>
    </source>
</evidence>
<gene>
    <name evidence="3" type="ORF">ARMOST_21354</name>
</gene>
<dbReference type="EMBL" id="FUEG01000048">
    <property type="protein sequence ID" value="SJL17792.1"/>
    <property type="molecule type" value="Genomic_DNA"/>
</dbReference>
<accession>A0A284S9W3</accession>
<dbReference type="InterPro" id="IPR041698">
    <property type="entry name" value="Methyltransf_25"/>
</dbReference>
<feature type="compositionally biased region" description="Polar residues" evidence="1">
    <location>
        <begin position="440"/>
        <end position="459"/>
    </location>
</feature>
<feature type="region of interest" description="Disordered" evidence="1">
    <location>
        <begin position="108"/>
        <end position="187"/>
    </location>
</feature>
<dbReference type="CDD" id="cd02440">
    <property type="entry name" value="AdoMet_MTases"/>
    <property type="match status" value="1"/>
</dbReference>
<feature type="compositionally biased region" description="Low complexity" evidence="1">
    <location>
        <begin position="798"/>
        <end position="809"/>
    </location>
</feature>
<reference evidence="4" key="1">
    <citation type="journal article" date="2017" name="Nat. Ecol. Evol.">
        <title>Genome expansion and lineage-specific genetic innovations in the forest pathogenic fungi Armillaria.</title>
        <authorList>
            <person name="Sipos G."/>
            <person name="Prasanna A.N."/>
            <person name="Walter M.C."/>
            <person name="O'Connor E."/>
            <person name="Balint B."/>
            <person name="Krizsan K."/>
            <person name="Kiss B."/>
            <person name="Hess J."/>
            <person name="Varga T."/>
            <person name="Slot J."/>
            <person name="Riley R."/>
            <person name="Boka B."/>
            <person name="Rigling D."/>
            <person name="Barry K."/>
            <person name="Lee J."/>
            <person name="Mihaltcheva S."/>
            <person name="LaButti K."/>
            <person name="Lipzen A."/>
            <person name="Waldron R."/>
            <person name="Moloney N.M."/>
            <person name="Sperisen C."/>
            <person name="Kredics L."/>
            <person name="Vagvoelgyi C."/>
            <person name="Patrignani A."/>
            <person name="Fitzpatrick D."/>
            <person name="Nagy I."/>
            <person name="Doyle S."/>
            <person name="Anderson J.B."/>
            <person name="Grigoriev I.V."/>
            <person name="Gueldener U."/>
            <person name="Muensterkoetter M."/>
            <person name="Nagy L.G."/>
        </authorList>
    </citation>
    <scope>NUCLEOTIDE SEQUENCE [LARGE SCALE GENOMIC DNA]</scope>
    <source>
        <strain evidence="4">C18/9</strain>
    </source>
</reference>
<dbReference type="STRING" id="47428.A0A284S9W3"/>
<name>A0A284S9W3_ARMOS</name>
<dbReference type="InterPro" id="IPR029063">
    <property type="entry name" value="SAM-dependent_MTases_sf"/>
</dbReference>
<evidence type="ECO:0000313" key="4">
    <source>
        <dbReference type="Proteomes" id="UP000219338"/>
    </source>
</evidence>
<dbReference type="Proteomes" id="UP000219338">
    <property type="component" value="Unassembled WGS sequence"/>
</dbReference>
<feature type="region of interest" description="Disordered" evidence="1">
    <location>
        <begin position="231"/>
        <end position="271"/>
    </location>
</feature>
<dbReference type="AlphaFoldDB" id="A0A284S9W3"/>
<dbReference type="Pfam" id="PF13649">
    <property type="entry name" value="Methyltransf_25"/>
    <property type="match status" value="1"/>
</dbReference>
<dbReference type="SUPFAM" id="SSF53335">
    <property type="entry name" value="S-adenosyl-L-methionine-dependent methyltransferases"/>
    <property type="match status" value="1"/>
</dbReference>
<feature type="compositionally biased region" description="Pro residues" evidence="1">
    <location>
        <begin position="121"/>
        <end position="131"/>
    </location>
</feature>
<dbReference type="PANTHER" id="PTHR43591">
    <property type="entry name" value="METHYLTRANSFERASE"/>
    <property type="match status" value="1"/>
</dbReference>
<evidence type="ECO:0000259" key="2">
    <source>
        <dbReference type="Pfam" id="PF13649"/>
    </source>
</evidence>
<feature type="region of interest" description="Disordered" evidence="1">
    <location>
        <begin position="797"/>
        <end position="857"/>
    </location>
</feature>
<feature type="region of interest" description="Disordered" evidence="1">
    <location>
        <begin position="440"/>
        <end position="492"/>
    </location>
</feature>
<sequence>MSSRAASGRKRIPAKKTPAQQILNNLRRPQVDLTVSPFYVSEATHQPGQESGTACPTLPLNADRPSLSLGPVSPSPTYVSPFLMDSIDLASAVPPPLLQRQSKRGTLYVLSPPNSTDSTPVPTPAPSPPPFARSRSDSASSDDSFSSLDVNPPASLFTRSSEALPPPPSAFVLPSSRSRARPSVTPAMAKVKIKPTTNKVPTSNVVAGRLVARPEPFHLPQGGDFFFPLARSRAHPSEPRPRLRKQLKKSRPLQASLNGDHAVTRSLPSSSRMGEAYPLDPYDPILLEQDRLTTDLLQELIGSPSFHMYDTNPPATVLDLGCGQGYWMLHAAIAWKSYGTKITGLDMVNLTQPLHGLAGQHGVVDNTSFIEGNFITSRLPFPNNSFDLVRMANLTYAIPFEKWEFVLNEVCRVLTVGGRLEIIDDHVFFPYGKIPAIQGSSIDPNSDLESSQGTTTATDNESDNTEERASDSTTLNSRSPTPVPPTTSDPWTEQVTATKELESLFEQLNNSQFGIHPHPSQFVADTAQRVFGHARELRTMHLMLAPPHLGFTDESHQLTHSPGIVLWPSTFIPLPRTEIEVHALKHPRLLLSLKDTLIDFAGEEVEDALWDYEGFLHERFNPRDGSPFIPETSDTGSTLDSVFSVASVSSESWSDIPDYRCGRLHHQSLSVNSDTSDSVSFIPSVVETGAPSIVSLPSFTTLPPAGSAVPPEYSRYEPAHVRTFHIYEAIKMAETMSAAVALLRGALVKAQPRPPPTTSSARSCGKNKFRCTGPECTWDANTKSVFTRHLKRFHANATSSSSMMESTTEPIFHSATSSTRESRTEVPTGSSLQHPDTVRPPATLSHDAPVTSPDHCFVTPSTFPQTTYEWIMEAEESPIEPPSSRYSYPALPPATVSSTISTLPSVASDYYVDVPSSSSNTPSYSSNVYPDGIHTQSPSRNIPVGTEDQLWAPSSRFINFPQGNPYPHHTRVTEQQHLDANPAQSPDGTFGTVLPQVDSGGIMSPPYDFWSEAPYSSGVYQLGSGASNAPDSATNSQSFGYQYAPQYDDSVPRGLSFVPVTSGLDDYYQAQEATTHSYYQYGGNYSNMPPQATVSGSFVAGDVAGDQAAWDGVPTNAGAYWNTGNM</sequence>
<feature type="region of interest" description="Disordered" evidence="1">
    <location>
        <begin position="1"/>
        <end position="20"/>
    </location>
</feature>
<dbReference type="PANTHER" id="PTHR43591:SF24">
    <property type="entry name" value="2-METHOXY-6-POLYPRENYL-1,4-BENZOQUINOL METHYLASE, MITOCHONDRIAL"/>
    <property type="match status" value="1"/>
</dbReference>
<dbReference type="GO" id="GO:0008168">
    <property type="term" value="F:methyltransferase activity"/>
    <property type="evidence" value="ECO:0007669"/>
    <property type="project" value="TreeGrafter"/>
</dbReference>
<evidence type="ECO:0000256" key="1">
    <source>
        <dbReference type="SAM" id="MobiDB-lite"/>
    </source>
</evidence>
<dbReference type="OrthoDB" id="2013972at2759"/>
<proteinExistence type="predicted"/>